<accession>A0A3D3TPJ2</accession>
<evidence type="ECO:0000313" key="3">
    <source>
        <dbReference type="Proteomes" id="UP000264215"/>
    </source>
</evidence>
<name>A0A3D3TPJ2_9BACT</name>
<organism evidence="2 3">
    <name type="scientific">Mesotoga infera</name>
    <dbReference type="NCBI Taxonomy" id="1236046"/>
    <lineage>
        <taxon>Bacteria</taxon>
        <taxon>Thermotogati</taxon>
        <taxon>Thermotogota</taxon>
        <taxon>Thermotogae</taxon>
        <taxon>Kosmotogales</taxon>
        <taxon>Kosmotogaceae</taxon>
        <taxon>Mesotoga</taxon>
    </lineage>
</organism>
<feature type="coiled-coil region" evidence="1">
    <location>
        <begin position="6"/>
        <end position="56"/>
    </location>
</feature>
<keyword evidence="1" id="KW-0175">Coiled coil</keyword>
<proteinExistence type="predicted"/>
<sequence>MKTETLKIKRSDIEELNQLVRDYAERTEDDVVHIKLEKANLDKHEAEKLIELLEERTIYLPLRRGVFVEKNVWRTTANLS</sequence>
<evidence type="ECO:0000256" key="1">
    <source>
        <dbReference type="SAM" id="Coils"/>
    </source>
</evidence>
<dbReference type="AlphaFoldDB" id="A0A3D3TPJ2"/>
<dbReference type="EMBL" id="DQBS01000153">
    <property type="protein sequence ID" value="HCO70252.1"/>
    <property type="molecule type" value="Genomic_DNA"/>
</dbReference>
<evidence type="ECO:0000313" key="2">
    <source>
        <dbReference type="EMBL" id="HCO70252.1"/>
    </source>
</evidence>
<comment type="caution">
    <text evidence="2">The sequence shown here is derived from an EMBL/GenBank/DDBJ whole genome shotgun (WGS) entry which is preliminary data.</text>
</comment>
<protein>
    <submittedName>
        <fullName evidence="2">Uncharacterized protein</fullName>
    </submittedName>
</protein>
<reference evidence="2 3" key="1">
    <citation type="journal article" date="2018" name="Nat. Biotechnol.">
        <title>A standardized bacterial taxonomy based on genome phylogeny substantially revises the tree of life.</title>
        <authorList>
            <person name="Parks D.H."/>
            <person name="Chuvochina M."/>
            <person name="Waite D.W."/>
            <person name="Rinke C."/>
            <person name="Skarshewski A."/>
            <person name="Chaumeil P.A."/>
            <person name="Hugenholtz P."/>
        </authorList>
    </citation>
    <scope>NUCLEOTIDE SEQUENCE [LARGE SCALE GENOMIC DNA]</scope>
    <source>
        <strain evidence="2">UBA9905</strain>
    </source>
</reference>
<gene>
    <name evidence="2" type="ORF">DIT26_06720</name>
</gene>
<dbReference type="Proteomes" id="UP000264215">
    <property type="component" value="Unassembled WGS sequence"/>
</dbReference>